<dbReference type="GO" id="GO:0005199">
    <property type="term" value="F:structural constituent of cell wall"/>
    <property type="evidence" value="ECO:0007669"/>
    <property type="project" value="InterPro"/>
</dbReference>
<keyword evidence="4 6" id="KW-0964">Secreted</keyword>
<sequence>MIARIFAVLAASSVFLAASAAPAPGGHGGSVDQCNGGQVSCCNQVSEVSSVDKSTSILLSLIGVDVGSLTGLVGSNCSPISALAIGSGASCSTQQVCCQNNYYNGLVNVGCSPVNVAL</sequence>
<evidence type="ECO:0000256" key="4">
    <source>
        <dbReference type="ARBA" id="ARBA00022525"/>
    </source>
</evidence>
<name>A0A4Q2D165_9AGAR</name>
<comment type="caution">
    <text evidence="7">The sequence shown here is derived from an EMBL/GenBank/DDBJ whole genome shotgun (WGS) entry which is preliminary data.</text>
</comment>
<evidence type="ECO:0000256" key="3">
    <source>
        <dbReference type="ARBA" id="ARBA00022512"/>
    </source>
</evidence>
<evidence type="ECO:0000313" key="7">
    <source>
        <dbReference type="EMBL" id="RXW12629.1"/>
    </source>
</evidence>
<protein>
    <recommendedName>
        <fullName evidence="6">Hydrophobin</fullName>
    </recommendedName>
</protein>
<dbReference type="AlphaFoldDB" id="A0A4Q2D165"/>
<reference evidence="7 8" key="1">
    <citation type="submission" date="2019-01" db="EMBL/GenBank/DDBJ databases">
        <title>Draft genome sequence of Psathyrella aberdarensis IHI B618.</title>
        <authorList>
            <person name="Buettner E."/>
            <person name="Kellner H."/>
        </authorList>
    </citation>
    <scope>NUCLEOTIDE SEQUENCE [LARGE SCALE GENOMIC DNA]</scope>
    <source>
        <strain evidence="7 8">IHI B618</strain>
    </source>
</reference>
<dbReference type="STRING" id="2316362.A0A4Q2D165"/>
<dbReference type="GO" id="GO:0009277">
    <property type="term" value="C:fungal-type cell wall"/>
    <property type="evidence" value="ECO:0007669"/>
    <property type="project" value="InterPro"/>
</dbReference>
<keyword evidence="3 6" id="KW-0134">Cell wall</keyword>
<dbReference type="Pfam" id="PF01185">
    <property type="entry name" value="Hydrophobin"/>
    <property type="match status" value="1"/>
</dbReference>
<evidence type="ECO:0000256" key="2">
    <source>
        <dbReference type="ARBA" id="ARBA00010446"/>
    </source>
</evidence>
<comment type="subcellular location">
    <subcellularLocation>
        <location evidence="1 6">Secreted</location>
        <location evidence="1 6">Cell wall</location>
    </subcellularLocation>
</comment>
<evidence type="ECO:0000256" key="6">
    <source>
        <dbReference type="RuleBase" id="RU365009"/>
    </source>
</evidence>
<keyword evidence="8" id="KW-1185">Reference proteome</keyword>
<dbReference type="EMBL" id="SDEE01001177">
    <property type="protein sequence ID" value="RXW12629.1"/>
    <property type="molecule type" value="Genomic_DNA"/>
</dbReference>
<comment type="similarity">
    <text evidence="2 6">Belongs to the fungal hydrophobin family.</text>
</comment>
<evidence type="ECO:0000256" key="1">
    <source>
        <dbReference type="ARBA" id="ARBA00004191"/>
    </source>
</evidence>
<dbReference type="Proteomes" id="UP000290288">
    <property type="component" value="Unassembled WGS sequence"/>
</dbReference>
<keyword evidence="5 6" id="KW-1015">Disulfide bond</keyword>
<gene>
    <name evidence="7" type="ORF">EST38_g13225</name>
</gene>
<evidence type="ECO:0000313" key="8">
    <source>
        <dbReference type="Proteomes" id="UP000290288"/>
    </source>
</evidence>
<accession>A0A4Q2D165</accession>
<feature type="signal peptide" evidence="6">
    <location>
        <begin position="1"/>
        <end position="20"/>
    </location>
</feature>
<dbReference type="CDD" id="cd23507">
    <property type="entry name" value="hydrophobin_I"/>
    <property type="match status" value="1"/>
</dbReference>
<feature type="chain" id="PRO_5020952817" description="Hydrophobin" evidence="6">
    <location>
        <begin position="21"/>
        <end position="118"/>
    </location>
</feature>
<dbReference type="OrthoDB" id="4225815at2759"/>
<evidence type="ECO:0000256" key="5">
    <source>
        <dbReference type="ARBA" id="ARBA00023157"/>
    </source>
</evidence>
<keyword evidence="6" id="KW-0732">Signal</keyword>
<dbReference type="SMART" id="SM00075">
    <property type="entry name" value="HYDRO"/>
    <property type="match status" value="1"/>
</dbReference>
<proteinExistence type="inferred from homology"/>
<organism evidence="7 8">
    <name type="scientific">Candolleomyces aberdarensis</name>
    <dbReference type="NCBI Taxonomy" id="2316362"/>
    <lineage>
        <taxon>Eukaryota</taxon>
        <taxon>Fungi</taxon>
        <taxon>Dikarya</taxon>
        <taxon>Basidiomycota</taxon>
        <taxon>Agaricomycotina</taxon>
        <taxon>Agaricomycetes</taxon>
        <taxon>Agaricomycetidae</taxon>
        <taxon>Agaricales</taxon>
        <taxon>Agaricineae</taxon>
        <taxon>Psathyrellaceae</taxon>
        <taxon>Candolleomyces</taxon>
    </lineage>
</organism>
<dbReference type="InterPro" id="IPR001338">
    <property type="entry name" value="Class_I_Hydrophobin"/>
</dbReference>